<sequence length="99" mass="10389">MITLTRLNGHPFAVNPDLIERAESTPDTVVTLVDGTKLLVAEGLTDLTRIVQEHRAGVVAMAIEMADGVHPDGAHDGDVVATVTGIGSRQHLAVTPEAD</sequence>
<keyword evidence="1" id="KW-0969">Cilium</keyword>
<dbReference type="InterPro" id="IPR009384">
    <property type="entry name" value="SwrD-like"/>
</dbReference>
<reference evidence="1" key="1">
    <citation type="submission" date="2023-06" db="EMBL/GenBank/DDBJ databases">
        <title>SYSU T00b26.</title>
        <authorList>
            <person name="Gao L."/>
            <person name="Fang B.-Z."/>
            <person name="Li W.-J."/>
        </authorList>
    </citation>
    <scope>NUCLEOTIDE SEQUENCE</scope>
    <source>
        <strain evidence="1">SYSU T00b26</strain>
    </source>
</reference>
<organism evidence="1 2">
    <name type="scientific">Demequina zhanjiangensis</name>
    <dbReference type="NCBI Taxonomy" id="3051659"/>
    <lineage>
        <taxon>Bacteria</taxon>
        <taxon>Bacillati</taxon>
        <taxon>Actinomycetota</taxon>
        <taxon>Actinomycetes</taxon>
        <taxon>Micrococcales</taxon>
        <taxon>Demequinaceae</taxon>
        <taxon>Demequina</taxon>
    </lineage>
</organism>
<dbReference type="PANTHER" id="PTHR39185">
    <property type="entry name" value="SWARMING MOTILITY PROTEIN SWRD"/>
    <property type="match status" value="1"/>
</dbReference>
<name>A0ABT8G0X8_9MICO</name>
<dbReference type="EMBL" id="JAUHPV010000002">
    <property type="protein sequence ID" value="MDN4472369.1"/>
    <property type="molecule type" value="Genomic_DNA"/>
</dbReference>
<dbReference type="RefSeq" id="WP_301126860.1">
    <property type="nucleotide sequence ID" value="NZ_JAUHPV010000002.1"/>
</dbReference>
<evidence type="ECO:0000313" key="1">
    <source>
        <dbReference type="EMBL" id="MDN4472369.1"/>
    </source>
</evidence>
<keyword evidence="2" id="KW-1185">Reference proteome</keyword>
<dbReference type="Proteomes" id="UP001172738">
    <property type="component" value="Unassembled WGS sequence"/>
</dbReference>
<gene>
    <name evidence="1" type="ORF">QQX04_05115</name>
</gene>
<accession>A0ABT8G0X8</accession>
<dbReference type="Pfam" id="PF06289">
    <property type="entry name" value="FlbD"/>
    <property type="match status" value="1"/>
</dbReference>
<proteinExistence type="predicted"/>
<keyword evidence="1" id="KW-0966">Cell projection</keyword>
<protein>
    <submittedName>
        <fullName evidence="1">Flagellar FlbD family protein</fullName>
    </submittedName>
</protein>
<evidence type="ECO:0000313" key="2">
    <source>
        <dbReference type="Proteomes" id="UP001172738"/>
    </source>
</evidence>
<comment type="caution">
    <text evidence="1">The sequence shown here is derived from an EMBL/GenBank/DDBJ whole genome shotgun (WGS) entry which is preliminary data.</text>
</comment>
<dbReference type="PANTHER" id="PTHR39185:SF1">
    <property type="entry name" value="SWARMING MOTILITY PROTEIN SWRD"/>
    <property type="match status" value="1"/>
</dbReference>
<keyword evidence="1" id="KW-0282">Flagellum</keyword>